<evidence type="ECO:0000256" key="1">
    <source>
        <dbReference type="SAM" id="MobiDB-lite"/>
    </source>
</evidence>
<dbReference type="Proteomes" id="UP000314294">
    <property type="component" value="Unassembled WGS sequence"/>
</dbReference>
<proteinExistence type="predicted"/>
<sequence>MVSLWTEEGETERGRKRGRDVRVHEHLDSTGAQMKTSPFLLLHLWRVKSFTLDLRLSHNALLLNSQTDSHQGALFGSSSGYRSALRI</sequence>
<dbReference type="AlphaFoldDB" id="A0A4Z2FB52"/>
<keyword evidence="3" id="KW-1185">Reference proteome</keyword>
<accession>A0A4Z2FB52</accession>
<evidence type="ECO:0000313" key="3">
    <source>
        <dbReference type="Proteomes" id="UP000314294"/>
    </source>
</evidence>
<reference evidence="2 3" key="1">
    <citation type="submission" date="2019-03" db="EMBL/GenBank/DDBJ databases">
        <title>First draft genome of Liparis tanakae, snailfish: a comprehensive survey of snailfish specific genes.</title>
        <authorList>
            <person name="Kim W."/>
            <person name="Song I."/>
            <person name="Jeong J.-H."/>
            <person name="Kim D."/>
            <person name="Kim S."/>
            <person name="Ryu S."/>
            <person name="Song J.Y."/>
            <person name="Lee S.K."/>
        </authorList>
    </citation>
    <scope>NUCLEOTIDE SEQUENCE [LARGE SCALE GENOMIC DNA]</scope>
    <source>
        <tissue evidence="2">Muscle</tissue>
    </source>
</reference>
<dbReference type="EMBL" id="SRLO01001398">
    <property type="protein sequence ID" value="TNN38165.1"/>
    <property type="molecule type" value="Genomic_DNA"/>
</dbReference>
<comment type="caution">
    <text evidence="2">The sequence shown here is derived from an EMBL/GenBank/DDBJ whole genome shotgun (WGS) entry which is preliminary data.</text>
</comment>
<protein>
    <submittedName>
        <fullName evidence="2">Uncharacterized protein</fullName>
    </submittedName>
</protein>
<name>A0A4Z2FB52_9TELE</name>
<gene>
    <name evidence="2" type="ORF">EYF80_051658</name>
</gene>
<evidence type="ECO:0000313" key="2">
    <source>
        <dbReference type="EMBL" id="TNN38165.1"/>
    </source>
</evidence>
<feature type="region of interest" description="Disordered" evidence="1">
    <location>
        <begin position="1"/>
        <end position="23"/>
    </location>
</feature>
<organism evidence="2 3">
    <name type="scientific">Liparis tanakae</name>
    <name type="common">Tanaka's snailfish</name>
    <dbReference type="NCBI Taxonomy" id="230148"/>
    <lineage>
        <taxon>Eukaryota</taxon>
        <taxon>Metazoa</taxon>
        <taxon>Chordata</taxon>
        <taxon>Craniata</taxon>
        <taxon>Vertebrata</taxon>
        <taxon>Euteleostomi</taxon>
        <taxon>Actinopterygii</taxon>
        <taxon>Neopterygii</taxon>
        <taxon>Teleostei</taxon>
        <taxon>Neoteleostei</taxon>
        <taxon>Acanthomorphata</taxon>
        <taxon>Eupercaria</taxon>
        <taxon>Perciformes</taxon>
        <taxon>Cottioidei</taxon>
        <taxon>Cottales</taxon>
        <taxon>Liparidae</taxon>
        <taxon>Liparis</taxon>
    </lineage>
</organism>